<keyword evidence="1" id="KW-0472">Membrane</keyword>
<evidence type="ECO:0000256" key="1">
    <source>
        <dbReference type="SAM" id="Phobius"/>
    </source>
</evidence>
<protein>
    <recommendedName>
        <fullName evidence="4">Receptor L-domain domain-containing protein</fullName>
    </recommendedName>
</protein>
<sequence length="334" mass="36530">MDNVDIPTSWSFPQLKSIHVLNLRNISSPLKIKFPETVVVENANIENVRLASGLLPNMGAVHSLRAIDNPGFKLIDLSNASYFHIQASPSDSLLQVYSSAKTFFYGEIYRAAEVHMPALEFCQSLILTANYFSSYSAPKLEYVQGNFEITGNDNLRSVSLPLRQRVALLEHSESFYNNSNTPIGNSSLKVTGNRNLQNISMPVLIRVDKDLEISGSKDLMHINLTSLSEIRGRLAVINGTFTKIPLPSLKTLSPSLLGAMKNGTWNCSRIPSELGSINTPEGSLACLDFSPRIKYAPVLENIGSKNGSSSVFVAPSIIFGILLAICIIISVKTV</sequence>
<keyword evidence="3" id="KW-1185">Reference proteome</keyword>
<comment type="caution">
    <text evidence="2">The sequence shown here is derived from an EMBL/GenBank/DDBJ whole genome shotgun (WGS) entry which is preliminary data.</text>
</comment>
<keyword evidence="1" id="KW-1133">Transmembrane helix</keyword>
<dbReference type="SUPFAM" id="SSF52058">
    <property type="entry name" value="L domain-like"/>
    <property type="match status" value="1"/>
</dbReference>
<gene>
    <name evidence="2" type="ORF">BPAE_0003g01130</name>
</gene>
<keyword evidence="1" id="KW-0812">Transmembrane</keyword>
<dbReference type="Proteomes" id="UP000297910">
    <property type="component" value="Unassembled WGS sequence"/>
</dbReference>
<dbReference type="AlphaFoldDB" id="A0A4Z1G4T5"/>
<accession>A0A4Z1G4T5</accession>
<feature type="transmembrane region" description="Helical" evidence="1">
    <location>
        <begin position="311"/>
        <end position="331"/>
    </location>
</feature>
<evidence type="ECO:0000313" key="2">
    <source>
        <dbReference type="EMBL" id="TGO30828.1"/>
    </source>
</evidence>
<dbReference type="EMBL" id="PQXI01000003">
    <property type="protein sequence ID" value="TGO30828.1"/>
    <property type="molecule type" value="Genomic_DNA"/>
</dbReference>
<organism evidence="2 3">
    <name type="scientific">Botrytis paeoniae</name>
    <dbReference type="NCBI Taxonomy" id="278948"/>
    <lineage>
        <taxon>Eukaryota</taxon>
        <taxon>Fungi</taxon>
        <taxon>Dikarya</taxon>
        <taxon>Ascomycota</taxon>
        <taxon>Pezizomycotina</taxon>
        <taxon>Leotiomycetes</taxon>
        <taxon>Helotiales</taxon>
        <taxon>Sclerotiniaceae</taxon>
        <taxon>Botrytis</taxon>
    </lineage>
</organism>
<reference evidence="2 3" key="1">
    <citation type="submission" date="2017-12" db="EMBL/GenBank/DDBJ databases">
        <title>Comparative genomics of Botrytis spp.</title>
        <authorList>
            <person name="Valero-Jimenez C.A."/>
            <person name="Tapia P."/>
            <person name="Veloso J."/>
            <person name="Silva-Moreno E."/>
            <person name="Staats M."/>
            <person name="Valdes J.H."/>
            <person name="Van Kan J.A.L."/>
        </authorList>
    </citation>
    <scope>NUCLEOTIDE SEQUENCE [LARGE SCALE GENOMIC DNA]</scope>
    <source>
        <strain evidence="2 3">Bp0003</strain>
    </source>
</reference>
<evidence type="ECO:0008006" key="4">
    <source>
        <dbReference type="Google" id="ProtNLM"/>
    </source>
</evidence>
<name>A0A4Z1G4T5_9HELO</name>
<evidence type="ECO:0000313" key="3">
    <source>
        <dbReference type="Proteomes" id="UP000297910"/>
    </source>
</evidence>
<proteinExistence type="predicted"/>